<evidence type="ECO:0000313" key="3">
    <source>
        <dbReference type="Proteomes" id="UP000823405"/>
    </source>
</evidence>
<dbReference type="SUPFAM" id="SSF50104">
    <property type="entry name" value="Translation proteins SH3-like domain"/>
    <property type="match status" value="1"/>
</dbReference>
<feature type="compositionally biased region" description="Polar residues" evidence="1">
    <location>
        <begin position="137"/>
        <end position="147"/>
    </location>
</feature>
<comment type="caution">
    <text evidence="2">The sequence shown here is derived from an EMBL/GenBank/DDBJ whole genome shotgun (WGS) entry which is preliminary data.</text>
</comment>
<feature type="compositionally biased region" description="Low complexity" evidence="1">
    <location>
        <begin position="148"/>
        <end position="160"/>
    </location>
</feature>
<dbReference type="Proteomes" id="UP000823405">
    <property type="component" value="Unassembled WGS sequence"/>
</dbReference>
<protein>
    <submittedName>
        <fullName evidence="2">Uncharacterized protein</fullName>
    </submittedName>
</protein>
<dbReference type="InterPro" id="IPR008991">
    <property type="entry name" value="Translation_prot_SH3-like_sf"/>
</dbReference>
<dbReference type="Gene3D" id="2.30.30.30">
    <property type="match status" value="1"/>
</dbReference>
<dbReference type="InterPro" id="IPR014722">
    <property type="entry name" value="Rib_uL2_dom2"/>
</dbReference>
<reference evidence="2" key="1">
    <citation type="journal article" date="2020" name="Fungal Divers.">
        <title>Resolving the Mortierellaceae phylogeny through synthesis of multi-gene phylogenetics and phylogenomics.</title>
        <authorList>
            <person name="Vandepol N."/>
            <person name="Liber J."/>
            <person name="Desiro A."/>
            <person name="Na H."/>
            <person name="Kennedy M."/>
            <person name="Barry K."/>
            <person name="Grigoriev I.V."/>
            <person name="Miller A.N."/>
            <person name="O'Donnell K."/>
            <person name="Stajich J.E."/>
            <person name="Bonito G."/>
        </authorList>
    </citation>
    <scope>NUCLEOTIDE SEQUENCE</scope>
    <source>
        <strain evidence="2">NVP60</strain>
    </source>
</reference>
<gene>
    <name evidence="2" type="ORF">BGZ97_012835</name>
</gene>
<accession>A0A9P6UL25</accession>
<feature type="region of interest" description="Disordered" evidence="1">
    <location>
        <begin position="116"/>
        <end position="167"/>
    </location>
</feature>
<name>A0A9P6UL25_9FUNG</name>
<dbReference type="OrthoDB" id="2448905at2759"/>
<organism evidence="2 3">
    <name type="scientific">Linnemannia gamsii</name>
    <dbReference type="NCBI Taxonomy" id="64522"/>
    <lineage>
        <taxon>Eukaryota</taxon>
        <taxon>Fungi</taxon>
        <taxon>Fungi incertae sedis</taxon>
        <taxon>Mucoromycota</taxon>
        <taxon>Mortierellomycotina</taxon>
        <taxon>Mortierellomycetes</taxon>
        <taxon>Mortierellales</taxon>
        <taxon>Mortierellaceae</taxon>
        <taxon>Linnemannia</taxon>
    </lineage>
</organism>
<keyword evidence="3" id="KW-1185">Reference proteome</keyword>
<evidence type="ECO:0000256" key="1">
    <source>
        <dbReference type="SAM" id="MobiDB-lite"/>
    </source>
</evidence>
<sequence>MTTETVPAAQPAVPEPVESAPVDTSITVVSDPVHHDGGKLYEQYLHPSAVQVVKDNGKAPSDLGPLPDHHAVVDTLKSSGSYLLDPTLVPYYDSEDLPEDNFFSRVGQRFANSGKVPITQQPAHPPKKPTQPTTITNPSTVKGSTDKQPTTTPTQPQPTQAPVKKSGQVMNPVTLADIIPVEVVEVHEEIESNTELISEVEPLVINKPVTDTVTSVEDHDIIGLKYRLASRLRLCSYVLMKTFPCEIISVSLEKDVVRVTGVDIIDGQIYRGSWDRNEMVPILNILETRYALDGINGNTLTLRGADSLTCQIDIHDEDLKAAMASALEEYRIVLVYVINTMGKAKVNTFRVL</sequence>
<feature type="region of interest" description="Disordered" evidence="1">
    <location>
        <begin position="1"/>
        <end position="21"/>
    </location>
</feature>
<evidence type="ECO:0000313" key="2">
    <source>
        <dbReference type="EMBL" id="KAG0310044.1"/>
    </source>
</evidence>
<dbReference type="EMBL" id="JAAAIN010000892">
    <property type="protein sequence ID" value="KAG0310044.1"/>
    <property type="molecule type" value="Genomic_DNA"/>
</dbReference>
<dbReference type="AlphaFoldDB" id="A0A9P6UL25"/>
<proteinExistence type="predicted"/>